<dbReference type="FunFam" id="2.120.10.30:FF:000241">
    <property type="entry name" value="Low-density lipoprotein receptor-related protein 6"/>
    <property type="match status" value="1"/>
</dbReference>
<evidence type="ECO:0000256" key="7">
    <source>
        <dbReference type="ARBA" id="ARBA00022989"/>
    </source>
</evidence>
<dbReference type="GO" id="GO:0016324">
    <property type="term" value="C:apical plasma membrane"/>
    <property type="evidence" value="ECO:0007669"/>
    <property type="project" value="TreeGrafter"/>
</dbReference>
<keyword evidence="4" id="KW-0812">Transmembrane</keyword>
<dbReference type="EMBL" id="VXIV02001379">
    <property type="protein sequence ID" value="KAF6033332.1"/>
    <property type="molecule type" value="Genomic_DNA"/>
</dbReference>
<dbReference type="PROSITE" id="PS50026">
    <property type="entry name" value="EGF_3"/>
    <property type="match status" value="1"/>
</dbReference>
<organism evidence="15 16">
    <name type="scientific">Bugula neritina</name>
    <name type="common">Brown bryozoan</name>
    <name type="synonym">Sertularia neritina</name>
    <dbReference type="NCBI Taxonomy" id="10212"/>
    <lineage>
        <taxon>Eukaryota</taxon>
        <taxon>Metazoa</taxon>
        <taxon>Spiralia</taxon>
        <taxon>Lophotrochozoa</taxon>
        <taxon>Bryozoa</taxon>
        <taxon>Gymnolaemata</taxon>
        <taxon>Cheilostomatida</taxon>
        <taxon>Flustrina</taxon>
        <taxon>Buguloidea</taxon>
        <taxon>Bugulidae</taxon>
        <taxon>Bugula</taxon>
    </lineage>
</organism>
<comment type="caution">
    <text evidence="15">The sequence shown here is derived from an EMBL/GenBank/DDBJ whole genome shotgun (WGS) entry which is preliminary data.</text>
</comment>
<evidence type="ECO:0000256" key="3">
    <source>
        <dbReference type="ARBA" id="ARBA00022583"/>
    </source>
</evidence>
<dbReference type="GO" id="GO:0043235">
    <property type="term" value="C:receptor complex"/>
    <property type="evidence" value="ECO:0007669"/>
    <property type="project" value="TreeGrafter"/>
</dbReference>
<evidence type="ECO:0000259" key="14">
    <source>
        <dbReference type="PROSITE" id="PS50026"/>
    </source>
</evidence>
<keyword evidence="10" id="KW-0675">Receptor</keyword>
<dbReference type="PROSITE" id="PS01186">
    <property type="entry name" value="EGF_2"/>
    <property type="match status" value="1"/>
</dbReference>
<comment type="subcellular location">
    <subcellularLocation>
        <location evidence="1">Membrane</location>
        <topology evidence="1">Single-pass type I membrane protein</topology>
    </subcellularLocation>
</comment>
<evidence type="ECO:0000313" key="16">
    <source>
        <dbReference type="Proteomes" id="UP000593567"/>
    </source>
</evidence>
<keyword evidence="8" id="KW-0472">Membrane</keyword>
<dbReference type="GO" id="GO:0042562">
    <property type="term" value="F:hormone binding"/>
    <property type="evidence" value="ECO:0007669"/>
    <property type="project" value="TreeGrafter"/>
</dbReference>
<dbReference type="PANTHER" id="PTHR22722">
    <property type="entry name" value="LOW-DENSITY LIPOPROTEIN RECEPTOR-RELATED PROTEIN 2-RELATED"/>
    <property type="match status" value="1"/>
</dbReference>
<dbReference type="AlphaFoldDB" id="A0A7J7K3Z1"/>
<dbReference type="Gene3D" id="2.10.25.10">
    <property type="entry name" value="Laminin"/>
    <property type="match status" value="2"/>
</dbReference>
<dbReference type="InterPro" id="IPR011042">
    <property type="entry name" value="6-blade_b-propeller_TolB-like"/>
</dbReference>
<dbReference type="Proteomes" id="UP000593567">
    <property type="component" value="Unassembled WGS sequence"/>
</dbReference>
<dbReference type="InterPro" id="IPR051221">
    <property type="entry name" value="LDLR-related"/>
</dbReference>
<dbReference type="GO" id="GO:0006898">
    <property type="term" value="P:receptor-mediated endocytosis"/>
    <property type="evidence" value="ECO:0007669"/>
    <property type="project" value="TreeGrafter"/>
</dbReference>
<reference evidence="15" key="1">
    <citation type="submission" date="2020-06" db="EMBL/GenBank/DDBJ databases">
        <title>Draft genome of Bugula neritina, a colonial animal packing powerful symbionts and potential medicines.</title>
        <authorList>
            <person name="Rayko M."/>
        </authorList>
    </citation>
    <scope>NUCLEOTIDE SEQUENCE [LARGE SCALE GENOMIC DNA]</scope>
    <source>
        <strain evidence="15">Kwan_BN1</strain>
    </source>
</reference>
<keyword evidence="7" id="KW-1133">Transmembrane helix</keyword>
<evidence type="ECO:0000256" key="6">
    <source>
        <dbReference type="ARBA" id="ARBA00022737"/>
    </source>
</evidence>
<dbReference type="SMART" id="SM00179">
    <property type="entry name" value="EGF_CA"/>
    <property type="match status" value="3"/>
</dbReference>
<sequence length="587" mass="65853">MDSWNTVTEDATVKVVKTKRVAGLRQLDAASPMSFTALKSTCASILSGSVTGWWTARTSVMNMRGVQYCLNLNAVCNGTSECPEGDDEGYRCDDDDCQYANGGCSHNCTQTSHGAWCSCPAGLQIFPDNPKLCNDINECEEDLVCSQSCLNTQGSYYCGCAENYFFSESAGTCKVNRGINSVVYVAAGNSITYFNMSDSSKKTLDWGNEAHINALDGNSRAEKLYFTDLKYKRIMTSDLDGTNEKVLFSGGLGVMEDLAVDWVADLLYWTDSGFDTITVGTTDGLHRSVLFSANVTKPRSIAIDNSPTVRTMWWSDWGKNPRIERANMDGTNRTAIVSDDLYWPNAVAVDVYKQKIYFMDAKLDFIDLCNYDGSARRRLVINHDSVDHPWHMDIFEGNLWWVDSRRAIIEVCDKLTCHYVTHIAAIRSGPLSNIAIVSQAKQPLYDNPCKYSPCDHICIPNTRSHTCRCSTGYSLRGTRCVRDAEDFLMVSTGSMIVGQPLETNDQHFDSMVPFKINRTLYTMFDYDSRDSYVYWISEHYTRRAHVDGTGAEDFLPHLTFGPEAFAIDWLARNIYMADWSVRDCCLL</sequence>
<dbReference type="InterPro" id="IPR001881">
    <property type="entry name" value="EGF-like_Ca-bd_dom"/>
</dbReference>
<dbReference type="PANTHER" id="PTHR22722:SF14">
    <property type="entry name" value="MEGALIN, ISOFORM A"/>
    <property type="match status" value="1"/>
</dbReference>
<protein>
    <recommendedName>
        <fullName evidence="14">EGF-like domain-containing protein</fullName>
    </recommendedName>
</protein>
<evidence type="ECO:0000256" key="1">
    <source>
        <dbReference type="ARBA" id="ARBA00004479"/>
    </source>
</evidence>
<feature type="domain" description="EGF-like" evidence="14">
    <location>
        <begin position="445"/>
        <end position="481"/>
    </location>
</feature>
<dbReference type="InterPro" id="IPR000742">
    <property type="entry name" value="EGF"/>
</dbReference>
<dbReference type="SUPFAM" id="SSF63825">
    <property type="entry name" value="YWTD domain"/>
    <property type="match status" value="1"/>
</dbReference>
<evidence type="ECO:0000256" key="10">
    <source>
        <dbReference type="ARBA" id="ARBA00023170"/>
    </source>
</evidence>
<keyword evidence="6" id="KW-0677">Repeat</keyword>
<evidence type="ECO:0000256" key="8">
    <source>
        <dbReference type="ARBA" id="ARBA00023136"/>
    </source>
</evidence>
<keyword evidence="3" id="KW-0254">Endocytosis</keyword>
<evidence type="ECO:0000256" key="2">
    <source>
        <dbReference type="ARBA" id="ARBA00022536"/>
    </source>
</evidence>
<dbReference type="SMART" id="SM00181">
    <property type="entry name" value="EGF"/>
    <property type="match status" value="3"/>
</dbReference>
<dbReference type="FunFam" id="2.10.25.10:FF:000009">
    <property type="entry name" value="Low-density lipoprotein receptor isoform 1"/>
    <property type="match status" value="1"/>
</dbReference>
<feature type="repeat" description="LDL-receptor class B" evidence="13">
    <location>
        <begin position="310"/>
        <end position="353"/>
    </location>
</feature>
<evidence type="ECO:0000313" key="15">
    <source>
        <dbReference type="EMBL" id="KAF6033332.1"/>
    </source>
</evidence>
<keyword evidence="2 12" id="KW-0245">EGF-like domain</keyword>
<comment type="caution">
    <text evidence="12">Lacks conserved residue(s) required for the propagation of feature annotation.</text>
</comment>
<evidence type="ECO:0000256" key="5">
    <source>
        <dbReference type="ARBA" id="ARBA00022729"/>
    </source>
</evidence>
<dbReference type="InterPro" id="IPR000033">
    <property type="entry name" value="LDLR_classB_rpt"/>
</dbReference>
<dbReference type="PROSITE" id="PS01187">
    <property type="entry name" value="EGF_CA"/>
    <property type="match status" value="1"/>
</dbReference>
<keyword evidence="11" id="KW-0325">Glycoprotein</keyword>
<keyword evidence="16" id="KW-1185">Reference proteome</keyword>
<evidence type="ECO:0000256" key="9">
    <source>
        <dbReference type="ARBA" id="ARBA00023157"/>
    </source>
</evidence>
<accession>A0A7J7K3Z1</accession>
<dbReference type="SMART" id="SM00135">
    <property type="entry name" value="LY"/>
    <property type="match status" value="7"/>
</dbReference>
<dbReference type="Pfam" id="PF00058">
    <property type="entry name" value="Ldl_recept_b"/>
    <property type="match status" value="3"/>
</dbReference>
<evidence type="ECO:0000256" key="12">
    <source>
        <dbReference type="PROSITE-ProRule" id="PRU00076"/>
    </source>
</evidence>
<proteinExistence type="predicted"/>
<evidence type="ECO:0000256" key="11">
    <source>
        <dbReference type="ARBA" id="ARBA00023180"/>
    </source>
</evidence>
<dbReference type="OrthoDB" id="6157061at2759"/>
<keyword evidence="9" id="KW-1015">Disulfide bond</keyword>
<dbReference type="InterPro" id="IPR018097">
    <property type="entry name" value="EGF_Ca-bd_CS"/>
</dbReference>
<dbReference type="PROSITE" id="PS51120">
    <property type="entry name" value="LDLRB"/>
    <property type="match status" value="3"/>
</dbReference>
<dbReference type="InterPro" id="IPR009030">
    <property type="entry name" value="Growth_fac_rcpt_cys_sf"/>
</dbReference>
<dbReference type="CDD" id="cd00054">
    <property type="entry name" value="EGF_CA"/>
    <property type="match status" value="1"/>
</dbReference>
<dbReference type="Gene3D" id="2.120.10.30">
    <property type="entry name" value="TolB, C-terminal domain"/>
    <property type="match status" value="2"/>
</dbReference>
<feature type="repeat" description="LDL-receptor class B" evidence="13">
    <location>
        <begin position="265"/>
        <end position="307"/>
    </location>
</feature>
<dbReference type="SUPFAM" id="SSF57184">
    <property type="entry name" value="Growth factor receptor domain"/>
    <property type="match status" value="1"/>
</dbReference>
<evidence type="ECO:0000256" key="4">
    <source>
        <dbReference type="ARBA" id="ARBA00022692"/>
    </source>
</evidence>
<keyword evidence="5" id="KW-0732">Signal</keyword>
<evidence type="ECO:0000256" key="13">
    <source>
        <dbReference type="PROSITE-ProRule" id="PRU00461"/>
    </source>
</evidence>
<dbReference type="GO" id="GO:0005509">
    <property type="term" value="F:calcium ion binding"/>
    <property type="evidence" value="ECO:0007669"/>
    <property type="project" value="InterPro"/>
</dbReference>
<name>A0A7J7K3Z1_BUGNE</name>
<gene>
    <name evidence="15" type="ORF">EB796_008358</name>
</gene>
<feature type="repeat" description="LDL-receptor class B" evidence="13">
    <location>
        <begin position="222"/>
        <end position="264"/>
    </location>
</feature>